<dbReference type="STRING" id="50376.A0A517LLC7"/>
<dbReference type="PRINTS" id="PR00463">
    <property type="entry name" value="EP450I"/>
</dbReference>
<evidence type="ECO:0000256" key="7">
    <source>
        <dbReference type="SAM" id="Phobius"/>
    </source>
</evidence>
<feature type="transmembrane region" description="Helical" evidence="7">
    <location>
        <begin position="15"/>
        <end position="34"/>
    </location>
</feature>
<gene>
    <name evidence="8" type="ORF">FKW77_004518</name>
</gene>
<dbReference type="PANTHER" id="PTHR46300">
    <property type="entry name" value="P450, PUTATIVE (EUROFUNG)-RELATED-RELATED"/>
    <property type="match status" value="1"/>
</dbReference>
<dbReference type="GO" id="GO:0005506">
    <property type="term" value="F:iron ion binding"/>
    <property type="evidence" value="ECO:0007669"/>
    <property type="project" value="InterPro"/>
</dbReference>
<dbReference type="PROSITE" id="PS00086">
    <property type="entry name" value="CYTOCHROME_P450"/>
    <property type="match status" value="1"/>
</dbReference>
<evidence type="ECO:0000256" key="5">
    <source>
        <dbReference type="PIRSR" id="PIRSR602401-1"/>
    </source>
</evidence>
<keyword evidence="3 6" id="KW-0560">Oxidoreductase</keyword>
<dbReference type="InterPro" id="IPR050364">
    <property type="entry name" value="Cytochrome_P450_fung"/>
</dbReference>
<name>A0A517LLC7_9PEZI</name>
<dbReference type="EMBL" id="CP042199">
    <property type="protein sequence ID" value="QDS76443.1"/>
    <property type="molecule type" value="Genomic_DNA"/>
</dbReference>
<dbReference type="SUPFAM" id="SSF48264">
    <property type="entry name" value="Cytochrome P450"/>
    <property type="match status" value="1"/>
</dbReference>
<keyword evidence="4 5" id="KW-0408">Iron</keyword>
<dbReference type="Pfam" id="PF00067">
    <property type="entry name" value="p450"/>
    <property type="match status" value="1"/>
</dbReference>
<accession>A0A517LLC7</accession>
<evidence type="ECO:0000256" key="2">
    <source>
        <dbReference type="ARBA" id="ARBA00022723"/>
    </source>
</evidence>
<keyword evidence="7" id="KW-1133">Transmembrane helix</keyword>
<evidence type="ECO:0000313" key="8">
    <source>
        <dbReference type="EMBL" id="QDS76443.1"/>
    </source>
</evidence>
<dbReference type="AlphaFoldDB" id="A0A517LLC7"/>
<dbReference type="PANTHER" id="PTHR46300:SF9">
    <property type="entry name" value="P450, PUTATIVE-RELATED"/>
    <property type="match status" value="1"/>
</dbReference>
<reference evidence="8 9" key="1">
    <citation type="submission" date="2019-07" db="EMBL/GenBank/DDBJ databases">
        <title>Finished genome of Venturia effusa.</title>
        <authorList>
            <person name="Young C.A."/>
            <person name="Cox M.P."/>
            <person name="Ganley A.R.D."/>
            <person name="David W.J."/>
        </authorList>
    </citation>
    <scope>NUCLEOTIDE SEQUENCE [LARGE SCALE GENOMIC DNA]</scope>
    <source>
        <strain evidence="9">albino</strain>
    </source>
</reference>
<evidence type="ECO:0008006" key="10">
    <source>
        <dbReference type="Google" id="ProtNLM"/>
    </source>
</evidence>
<keyword evidence="7" id="KW-0812">Transmembrane</keyword>
<dbReference type="InterPro" id="IPR017972">
    <property type="entry name" value="Cyt_P450_CS"/>
</dbReference>
<keyword evidence="9" id="KW-1185">Reference proteome</keyword>
<dbReference type="InterPro" id="IPR001128">
    <property type="entry name" value="Cyt_P450"/>
</dbReference>
<keyword evidence="2 5" id="KW-0479">Metal-binding</keyword>
<dbReference type="Proteomes" id="UP000316270">
    <property type="component" value="Chromosome 15"/>
</dbReference>
<dbReference type="InterPro" id="IPR002401">
    <property type="entry name" value="Cyt_P450_E_grp-I"/>
</dbReference>
<protein>
    <recommendedName>
        <fullName evidence="10">Cytochrome P450</fullName>
    </recommendedName>
</protein>
<feature type="binding site" description="axial binding residue" evidence="5">
    <location>
        <position position="451"/>
    </location>
    <ligand>
        <name>heme</name>
        <dbReference type="ChEBI" id="CHEBI:30413"/>
    </ligand>
    <ligandPart>
        <name>Fe</name>
        <dbReference type="ChEBI" id="CHEBI:18248"/>
    </ligandPart>
</feature>
<proteinExistence type="inferred from homology"/>
<dbReference type="InterPro" id="IPR036396">
    <property type="entry name" value="Cyt_P450_sf"/>
</dbReference>
<dbReference type="GO" id="GO:0020037">
    <property type="term" value="F:heme binding"/>
    <property type="evidence" value="ECO:0007669"/>
    <property type="project" value="InterPro"/>
</dbReference>
<dbReference type="GO" id="GO:0016705">
    <property type="term" value="F:oxidoreductase activity, acting on paired donors, with incorporation or reduction of molecular oxygen"/>
    <property type="evidence" value="ECO:0007669"/>
    <property type="project" value="InterPro"/>
</dbReference>
<evidence type="ECO:0000256" key="3">
    <source>
        <dbReference type="ARBA" id="ARBA00023002"/>
    </source>
</evidence>
<keyword evidence="5 6" id="KW-0349">Heme</keyword>
<evidence type="ECO:0000313" key="9">
    <source>
        <dbReference type="Proteomes" id="UP000316270"/>
    </source>
</evidence>
<evidence type="ECO:0000256" key="6">
    <source>
        <dbReference type="RuleBase" id="RU000461"/>
    </source>
</evidence>
<comment type="similarity">
    <text evidence="1 6">Belongs to the cytochrome P450 family.</text>
</comment>
<keyword evidence="7" id="KW-0472">Membrane</keyword>
<dbReference type="Gene3D" id="1.10.630.10">
    <property type="entry name" value="Cytochrome P450"/>
    <property type="match status" value="1"/>
</dbReference>
<sequence length="523" mass="58168">MSSAKLGFEVYGGELLSSGALLTIVLGALILALLNEAYKTDIPKIDGIPEVSGALPFLGHLHVLGGRQGKNDGTVFTEWANSMSSDIIQCKYGNQRTVVVRKFSVIRDLWIQHKNALIDRPHQPGFLDKLGVDLTGSPMTDQIRKCRAAGMRALAKSMWPKYYHLIEPSSAKFISSVLEKGQNGSCSMDIYVYLRQVVFDLCLSLTYGARFGEVDDELMISFIKSINAISAVRSSTKTYRHFVPLLRVIPEGTSATVAAERTRQKHMDILYNSYKDRVANGEVVDCIVSSLGEDKLTFEEVHGTCISLLQAAPDTVASGIYQCVAWLSSPEGQKTQQAAHQAILQAYDGDKTLAWKMAFREDKVPLITSLNKETLRYFTVTPYATPRRTVQDIQYKNTLIPKGVTMIMNAQEANHDTEHYGPDAWSFNPYRFIGNTNPLPHLTFGAGSRICPAMAISNRLITAILTRLILAFDMKETDGEKKPSIGAIDFSDVFDELVAHPKFFDCNFVARDEVWLKEIVKCD</sequence>
<keyword evidence="6" id="KW-0503">Monooxygenase</keyword>
<evidence type="ECO:0000256" key="1">
    <source>
        <dbReference type="ARBA" id="ARBA00010617"/>
    </source>
</evidence>
<comment type="cofactor">
    <cofactor evidence="5">
        <name>heme</name>
        <dbReference type="ChEBI" id="CHEBI:30413"/>
    </cofactor>
</comment>
<dbReference type="GO" id="GO:0004497">
    <property type="term" value="F:monooxygenase activity"/>
    <property type="evidence" value="ECO:0007669"/>
    <property type="project" value="UniProtKB-KW"/>
</dbReference>
<dbReference type="OrthoDB" id="1055148at2759"/>
<organism evidence="8 9">
    <name type="scientific">Venturia effusa</name>
    <dbReference type="NCBI Taxonomy" id="50376"/>
    <lineage>
        <taxon>Eukaryota</taxon>
        <taxon>Fungi</taxon>
        <taxon>Dikarya</taxon>
        <taxon>Ascomycota</taxon>
        <taxon>Pezizomycotina</taxon>
        <taxon>Dothideomycetes</taxon>
        <taxon>Pleosporomycetidae</taxon>
        <taxon>Venturiales</taxon>
        <taxon>Venturiaceae</taxon>
        <taxon>Venturia</taxon>
    </lineage>
</organism>
<evidence type="ECO:0000256" key="4">
    <source>
        <dbReference type="ARBA" id="ARBA00023004"/>
    </source>
</evidence>